<dbReference type="EMBL" id="REGN01004688">
    <property type="protein sequence ID" value="RNA16526.1"/>
    <property type="molecule type" value="Genomic_DNA"/>
</dbReference>
<keyword evidence="1" id="KW-1133">Transmembrane helix</keyword>
<evidence type="ECO:0000313" key="3">
    <source>
        <dbReference type="Proteomes" id="UP000276133"/>
    </source>
</evidence>
<evidence type="ECO:0000256" key="1">
    <source>
        <dbReference type="SAM" id="Phobius"/>
    </source>
</evidence>
<comment type="caution">
    <text evidence="2">The sequence shown here is derived from an EMBL/GenBank/DDBJ whole genome shotgun (WGS) entry which is preliminary data.</text>
</comment>
<evidence type="ECO:0000313" key="2">
    <source>
        <dbReference type="EMBL" id="RNA16526.1"/>
    </source>
</evidence>
<protein>
    <submittedName>
        <fullName evidence="2">Uncharacterized protein</fullName>
    </submittedName>
</protein>
<keyword evidence="1" id="KW-0472">Membrane</keyword>
<organism evidence="2 3">
    <name type="scientific">Brachionus plicatilis</name>
    <name type="common">Marine rotifer</name>
    <name type="synonym">Brachionus muelleri</name>
    <dbReference type="NCBI Taxonomy" id="10195"/>
    <lineage>
        <taxon>Eukaryota</taxon>
        <taxon>Metazoa</taxon>
        <taxon>Spiralia</taxon>
        <taxon>Gnathifera</taxon>
        <taxon>Rotifera</taxon>
        <taxon>Eurotatoria</taxon>
        <taxon>Monogononta</taxon>
        <taxon>Pseudotrocha</taxon>
        <taxon>Ploima</taxon>
        <taxon>Brachionidae</taxon>
        <taxon>Brachionus</taxon>
    </lineage>
</organism>
<proteinExistence type="predicted"/>
<name>A0A3M7QYY4_BRAPC</name>
<keyword evidence="1" id="KW-0812">Transmembrane</keyword>
<keyword evidence="3" id="KW-1185">Reference proteome</keyword>
<reference evidence="2 3" key="1">
    <citation type="journal article" date="2018" name="Sci. Rep.">
        <title>Genomic signatures of local adaptation to the degree of environmental predictability in rotifers.</title>
        <authorList>
            <person name="Franch-Gras L."/>
            <person name="Hahn C."/>
            <person name="Garcia-Roger E.M."/>
            <person name="Carmona M.J."/>
            <person name="Serra M."/>
            <person name="Gomez A."/>
        </authorList>
    </citation>
    <scope>NUCLEOTIDE SEQUENCE [LARGE SCALE GENOMIC DNA]</scope>
    <source>
        <strain evidence="2">HYR1</strain>
    </source>
</reference>
<feature type="transmembrane region" description="Helical" evidence="1">
    <location>
        <begin position="40"/>
        <end position="61"/>
    </location>
</feature>
<dbReference type="Proteomes" id="UP000276133">
    <property type="component" value="Unassembled WGS sequence"/>
</dbReference>
<dbReference type="AlphaFoldDB" id="A0A3M7QYY4"/>
<accession>A0A3M7QYY4</accession>
<gene>
    <name evidence="2" type="ORF">BpHYR1_011548</name>
</gene>
<sequence>MKIKHLEVDDQYQPNFGKLFLKKIINTIHKNQFCYKNNHVGINIFFYLLIVFFSGCMHRLWRNGLKNITLFKNPINDVLKNTFNMY</sequence>